<accession>A0A9W8ZAY6</accession>
<sequence>MMEPHDSPSEVDLQAIISKAIYGFLIPQACGLSNKPIAPFILKAGTGCRNDIDVSTLQLTADTADATTICTTTCTSTFVSPDGASTLDGNRWNGLIKDDFIVGAVNSWNANGQKNGWPTANPSEASTFDDVFNLGVRTPGYVHIPVCDAETAWYNWFVSDTGKSDYPCTPIPNDRKRDAVALQWSEELEAELQRRC</sequence>
<reference evidence="1" key="1">
    <citation type="submission" date="2022-10" db="EMBL/GenBank/DDBJ databases">
        <title>Tapping the CABI collections for fungal endophytes: first genome assemblies for Collariella, Neodidymelliopsis, Ascochyta clinopodiicola, Didymella pomorum, Didymosphaeria variabile, Neocosmospora piperis and Neocucurbitaria cava.</title>
        <authorList>
            <person name="Hill R."/>
        </authorList>
    </citation>
    <scope>NUCLEOTIDE SEQUENCE</scope>
    <source>
        <strain evidence="1">IMI 355091</strain>
    </source>
</reference>
<gene>
    <name evidence="1" type="ORF">N0V91_008493</name>
</gene>
<evidence type="ECO:0000313" key="1">
    <source>
        <dbReference type="EMBL" id="KAJ4400750.1"/>
    </source>
</evidence>
<dbReference type="OrthoDB" id="2119228at2759"/>
<proteinExistence type="predicted"/>
<dbReference type="Proteomes" id="UP001140510">
    <property type="component" value="Unassembled WGS sequence"/>
</dbReference>
<keyword evidence="2" id="KW-1185">Reference proteome</keyword>
<name>A0A9W8ZAY6_9PLEO</name>
<organism evidence="1 2">
    <name type="scientific">Didymella pomorum</name>
    <dbReference type="NCBI Taxonomy" id="749634"/>
    <lineage>
        <taxon>Eukaryota</taxon>
        <taxon>Fungi</taxon>
        <taxon>Dikarya</taxon>
        <taxon>Ascomycota</taxon>
        <taxon>Pezizomycotina</taxon>
        <taxon>Dothideomycetes</taxon>
        <taxon>Pleosporomycetidae</taxon>
        <taxon>Pleosporales</taxon>
        <taxon>Pleosporineae</taxon>
        <taxon>Didymellaceae</taxon>
        <taxon>Didymella</taxon>
    </lineage>
</organism>
<comment type="caution">
    <text evidence="1">The sequence shown here is derived from an EMBL/GenBank/DDBJ whole genome shotgun (WGS) entry which is preliminary data.</text>
</comment>
<protein>
    <submittedName>
        <fullName evidence="1">Uncharacterized protein</fullName>
    </submittedName>
</protein>
<dbReference type="EMBL" id="JAPEVA010000084">
    <property type="protein sequence ID" value="KAJ4400750.1"/>
    <property type="molecule type" value="Genomic_DNA"/>
</dbReference>
<dbReference type="AlphaFoldDB" id="A0A9W8ZAY6"/>
<evidence type="ECO:0000313" key="2">
    <source>
        <dbReference type="Proteomes" id="UP001140510"/>
    </source>
</evidence>